<evidence type="ECO:0000259" key="6">
    <source>
        <dbReference type="PROSITE" id="PS50115"/>
    </source>
</evidence>
<dbReference type="InterPro" id="IPR044820">
    <property type="entry name" value="AGD14-like"/>
</dbReference>
<accession>A0A444XY81</accession>
<evidence type="ECO:0000256" key="5">
    <source>
        <dbReference type="SAM" id="MobiDB-lite"/>
    </source>
</evidence>
<evidence type="ECO:0000256" key="2">
    <source>
        <dbReference type="ARBA" id="ARBA00022771"/>
    </source>
</evidence>
<protein>
    <recommendedName>
        <fullName evidence="6">Arf-GAP domain-containing protein</fullName>
    </recommendedName>
</protein>
<dbReference type="Gene3D" id="1.10.220.150">
    <property type="entry name" value="Arf GTPase activating protein"/>
    <property type="match status" value="1"/>
</dbReference>
<dbReference type="STRING" id="3818.A0A444XY81"/>
<evidence type="ECO:0000256" key="1">
    <source>
        <dbReference type="ARBA" id="ARBA00022723"/>
    </source>
</evidence>
<dbReference type="Pfam" id="PF01412">
    <property type="entry name" value="ArfGap"/>
    <property type="match status" value="1"/>
</dbReference>
<keyword evidence="3" id="KW-0862">Zinc</keyword>
<keyword evidence="1" id="KW-0479">Metal-binding</keyword>
<feature type="domain" description="Arf-GAP" evidence="6">
    <location>
        <begin position="12"/>
        <end position="140"/>
    </location>
</feature>
<dbReference type="InterPro" id="IPR037278">
    <property type="entry name" value="ARFGAP/RecO"/>
</dbReference>
<dbReference type="PRINTS" id="PR00405">
    <property type="entry name" value="REVINTRACTNG"/>
</dbReference>
<feature type="region of interest" description="Disordered" evidence="5">
    <location>
        <begin position="438"/>
        <end position="543"/>
    </location>
</feature>
<dbReference type="SMART" id="SM00105">
    <property type="entry name" value="ArfGap"/>
    <property type="match status" value="1"/>
</dbReference>
<dbReference type="InterPro" id="IPR001164">
    <property type="entry name" value="ArfGAP_dom"/>
</dbReference>
<dbReference type="PANTHER" id="PTHR46085:SF16">
    <property type="entry name" value="ARFGAP_RECO-LIKE ZINC FINGER DOMAIN-CONTAINING PROTEIN"/>
    <property type="match status" value="1"/>
</dbReference>
<dbReference type="FunFam" id="1.10.220.150:FF:000005">
    <property type="entry name" value="Arf-GAP domain and FG repeat-containing protein 1"/>
    <property type="match status" value="1"/>
</dbReference>
<dbReference type="Proteomes" id="UP000289738">
    <property type="component" value="Chromosome B08"/>
</dbReference>
<keyword evidence="2 4" id="KW-0863">Zinc-finger</keyword>
<dbReference type="PROSITE" id="PS50115">
    <property type="entry name" value="ARFGAP"/>
    <property type="match status" value="1"/>
</dbReference>
<dbReference type="SUPFAM" id="SSF57863">
    <property type="entry name" value="ArfGap/RecO-like zinc finger"/>
    <property type="match status" value="1"/>
</dbReference>
<gene>
    <name evidence="7" type="ORF">Ahy_B08g089576</name>
</gene>
<feature type="compositionally biased region" description="Polar residues" evidence="5">
    <location>
        <begin position="438"/>
        <end position="459"/>
    </location>
</feature>
<name>A0A444XY81_ARAHY</name>
<evidence type="ECO:0000313" key="7">
    <source>
        <dbReference type="EMBL" id="RYQ94640.1"/>
    </source>
</evidence>
<dbReference type="GO" id="GO:0005096">
    <property type="term" value="F:GTPase activator activity"/>
    <property type="evidence" value="ECO:0007669"/>
    <property type="project" value="InterPro"/>
</dbReference>
<reference evidence="7 8" key="1">
    <citation type="submission" date="2019-01" db="EMBL/GenBank/DDBJ databases">
        <title>Sequencing of cultivated peanut Arachis hypogaea provides insights into genome evolution and oil improvement.</title>
        <authorList>
            <person name="Chen X."/>
        </authorList>
    </citation>
    <scope>NUCLEOTIDE SEQUENCE [LARGE SCALE GENOMIC DNA]</scope>
    <source>
        <strain evidence="8">cv. Fuhuasheng</strain>
        <tissue evidence="7">Leaves</tissue>
    </source>
</reference>
<sequence length="697" mass="76610">MGNSKKDEAKIEKIIRGLLKLPENRRCINCNLLGPQYVCTTFCTFVCTNCSGIHREFTHRVKSVSMAKFTLEEVEAIQAGGNERAKEIYFKCWDPQRHSYPESNNMQRLREFIKNVYVERKFTGEHHVDLPRIREEGKEEPYQSKKINLFRIEPKSPSYEARVQRSSSARSPDIRSDDNNNVRFYVDERRSPRYAQNLARHGSFARKPIQIEVVDNRFRDGESRNSKVTDLDTKLKQLQPARQKTVDESQLPVVRPLGEVSGENGPSLKVSGMVASNAASVPEMQSISQPIEENWAIFEDFPVANAAENKISNTNIFTSSVTMTTPQATHTNSLDFLLSELSGPLVATTGDMSTVSTFNNDLTIVPVENSSTHGDLQHLPPFPISEATASPTSSDAWSIIPIQANEMEQPSNALPSNDEINHREESNKVLDWQTSPSMQFSPAVSVGSSSTAQPTSTPITPIAPNDMQSDVLNSHDPSSAFTELSPQTNSKPTQETKSGVGLKPSTVENRSTGRMELPEDLFSSSYLSGPPTPLSGWQNDQPQHHGMGYGLQYYPNAPSPSAFPIAARSSSNPFAATEDKPLAHTLSLPNMSCTLPVSPGAGLMHASSYGSSGMVPQSTSFGSPLVHPQSASGFPNSAYFGQVNNMQPPRFERAASTSDDESVFGSLSTMKLSSGEYMTQTTPNPFSKKGRNPFGDI</sequence>
<organism evidence="7 8">
    <name type="scientific">Arachis hypogaea</name>
    <name type="common">Peanut</name>
    <dbReference type="NCBI Taxonomy" id="3818"/>
    <lineage>
        <taxon>Eukaryota</taxon>
        <taxon>Viridiplantae</taxon>
        <taxon>Streptophyta</taxon>
        <taxon>Embryophyta</taxon>
        <taxon>Tracheophyta</taxon>
        <taxon>Spermatophyta</taxon>
        <taxon>Magnoliopsida</taxon>
        <taxon>eudicotyledons</taxon>
        <taxon>Gunneridae</taxon>
        <taxon>Pentapetalae</taxon>
        <taxon>rosids</taxon>
        <taxon>fabids</taxon>
        <taxon>Fabales</taxon>
        <taxon>Fabaceae</taxon>
        <taxon>Papilionoideae</taxon>
        <taxon>50 kb inversion clade</taxon>
        <taxon>dalbergioids sensu lato</taxon>
        <taxon>Dalbergieae</taxon>
        <taxon>Pterocarpus clade</taxon>
        <taxon>Arachis</taxon>
    </lineage>
</organism>
<dbReference type="CDD" id="cd08838">
    <property type="entry name" value="ArfGap_AGFG"/>
    <property type="match status" value="1"/>
</dbReference>
<feature type="region of interest" description="Disordered" evidence="5">
    <location>
        <begin position="674"/>
        <end position="697"/>
    </location>
</feature>
<dbReference type="AlphaFoldDB" id="A0A444XY81"/>
<dbReference type="EMBL" id="SDMP01000018">
    <property type="protein sequence ID" value="RYQ94640.1"/>
    <property type="molecule type" value="Genomic_DNA"/>
</dbReference>
<comment type="caution">
    <text evidence="7">The sequence shown here is derived from an EMBL/GenBank/DDBJ whole genome shotgun (WGS) entry which is preliminary data.</text>
</comment>
<dbReference type="InterPro" id="IPR038508">
    <property type="entry name" value="ArfGAP_dom_sf"/>
</dbReference>
<evidence type="ECO:0000256" key="3">
    <source>
        <dbReference type="ARBA" id="ARBA00022833"/>
    </source>
</evidence>
<dbReference type="PANTHER" id="PTHR46085">
    <property type="entry name" value="ARFGAP/RECO-RELATED"/>
    <property type="match status" value="1"/>
</dbReference>
<evidence type="ECO:0000313" key="8">
    <source>
        <dbReference type="Proteomes" id="UP000289738"/>
    </source>
</evidence>
<feature type="compositionally biased region" description="Polar residues" evidence="5">
    <location>
        <begin position="674"/>
        <end position="685"/>
    </location>
</feature>
<feature type="region of interest" description="Disordered" evidence="5">
    <location>
        <begin position="158"/>
        <end position="181"/>
    </location>
</feature>
<proteinExistence type="predicted"/>
<feature type="compositionally biased region" description="Polar residues" evidence="5">
    <location>
        <begin position="466"/>
        <end position="497"/>
    </location>
</feature>
<evidence type="ECO:0000256" key="4">
    <source>
        <dbReference type="PROSITE-ProRule" id="PRU00288"/>
    </source>
</evidence>
<feature type="compositionally biased region" description="Basic and acidic residues" evidence="5">
    <location>
        <begin position="172"/>
        <end position="181"/>
    </location>
</feature>
<dbReference type="GO" id="GO:0008270">
    <property type="term" value="F:zinc ion binding"/>
    <property type="evidence" value="ECO:0007669"/>
    <property type="project" value="UniProtKB-KW"/>
</dbReference>
<keyword evidence="8" id="KW-1185">Reference proteome</keyword>